<dbReference type="HOGENOM" id="CLU_025981_0_0_1"/>
<evidence type="ECO:0000256" key="12">
    <source>
        <dbReference type="SAM" id="Phobius"/>
    </source>
</evidence>
<dbReference type="SUPFAM" id="SSF101967">
    <property type="entry name" value="Adhesin YadA, collagen-binding domain"/>
    <property type="match status" value="1"/>
</dbReference>
<keyword evidence="5" id="KW-0378">Hydrolase</keyword>
<dbReference type="Pfam" id="PF14543">
    <property type="entry name" value="TAXi_N"/>
    <property type="match status" value="1"/>
</dbReference>
<evidence type="ECO:0000259" key="13">
    <source>
        <dbReference type="PROSITE" id="PS51767"/>
    </source>
</evidence>
<feature type="compositionally biased region" description="Acidic residues" evidence="11">
    <location>
        <begin position="689"/>
        <end position="698"/>
    </location>
</feature>
<dbReference type="Pfam" id="PF14541">
    <property type="entry name" value="TAXi_C"/>
    <property type="match status" value="1"/>
</dbReference>
<dbReference type="PANTHER" id="PTHR13683:SF375">
    <property type="entry name" value="PEPTIDASE A1 DOMAIN-CONTAINING PROTEIN"/>
    <property type="match status" value="1"/>
</dbReference>
<dbReference type="EMBL" id="JH598072">
    <property type="status" value="NOT_ANNOTATED_CDS"/>
    <property type="molecule type" value="Genomic_DNA"/>
</dbReference>
<proteinExistence type="inferred from homology"/>
<dbReference type="GO" id="GO:0012505">
    <property type="term" value="C:endomembrane system"/>
    <property type="evidence" value="ECO:0007669"/>
    <property type="project" value="UniProtKB-SubCell"/>
</dbReference>
<dbReference type="InterPro" id="IPR001969">
    <property type="entry name" value="Aspartic_peptidase_AS"/>
</dbReference>
<feature type="region of interest" description="Disordered" evidence="11">
    <location>
        <begin position="524"/>
        <end position="549"/>
    </location>
</feature>
<comment type="similarity">
    <text evidence="1">Belongs to the peptidase A1 family.</text>
</comment>
<dbReference type="GO" id="GO:0006508">
    <property type="term" value="P:proteolysis"/>
    <property type="evidence" value="ECO:0007669"/>
    <property type="project" value="UniProtKB-KW"/>
</dbReference>
<keyword evidence="2" id="KW-0645">Protease</keyword>
<dbReference type="InterPro" id="IPR011049">
    <property type="entry name" value="Serralysin-like_metalloprot_C"/>
</dbReference>
<keyword evidence="15" id="KW-1185">Reference proteome</keyword>
<evidence type="ECO:0000313" key="14">
    <source>
        <dbReference type="EnsemblProtists" id="HpaP812264"/>
    </source>
</evidence>
<dbReference type="InterPro" id="IPR033121">
    <property type="entry name" value="PEPTIDASE_A1"/>
</dbReference>
<dbReference type="EnsemblProtists" id="HpaT812264">
    <property type="protein sequence ID" value="HpaP812264"/>
    <property type="gene ID" value="HpaG812264"/>
</dbReference>
<evidence type="ECO:0000256" key="1">
    <source>
        <dbReference type="ARBA" id="ARBA00007447"/>
    </source>
</evidence>
<dbReference type="PROSITE" id="PS51767">
    <property type="entry name" value="PEPTIDASE_A1"/>
    <property type="match status" value="1"/>
</dbReference>
<feature type="compositionally biased region" description="Polar residues" evidence="11">
    <location>
        <begin position="667"/>
        <end position="678"/>
    </location>
</feature>
<comment type="subcellular location">
    <subcellularLocation>
        <location evidence="8">Endomembrane system</location>
        <topology evidence="8">Single-pass type I membrane protein</topology>
    </subcellularLocation>
</comment>
<reference evidence="14" key="2">
    <citation type="submission" date="2015-06" db="UniProtKB">
        <authorList>
            <consortium name="EnsemblProtists"/>
        </authorList>
    </citation>
    <scope>IDENTIFICATION</scope>
    <source>
        <strain evidence="14">Emoy2</strain>
    </source>
</reference>
<dbReference type="FunFam" id="2.40.70.10:FF:000225">
    <property type="entry name" value="Predicted protein"/>
    <property type="match status" value="1"/>
</dbReference>
<evidence type="ECO:0000256" key="2">
    <source>
        <dbReference type="ARBA" id="ARBA00022670"/>
    </source>
</evidence>
<dbReference type="InParanoid" id="M4C084"/>
<evidence type="ECO:0000256" key="6">
    <source>
        <dbReference type="ARBA" id="ARBA00022989"/>
    </source>
</evidence>
<dbReference type="InterPro" id="IPR001461">
    <property type="entry name" value="Aspartic_peptidase_A1"/>
</dbReference>
<organism evidence="14 15">
    <name type="scientific">Hyaloperonospora arabidopsidis (strain Emoy2)</name>
    <name type="common">Downy mildew agent</name>
    <name type="synonym">Peronospora arabidopsidis</name>
    <dbReference type="NCBI Taxonomy" id="559515"/>
    <lineage>
        <taxon>Eukaryota</taxon>
        <taxon>Sar</taxon>
        <taxon>Stramenopiles</taxon>
        <taxon>Oomycota</taxon>
        <taxon>Peronosporomycetes</taxon>
        <taxon>Peronosporales</taxon>
        <taxon>Peronosporaceae</taxon>
        <taxon>Hyaloperonospora</taxon>
    </lineage>
</organism>
<feature type="disulfide bond" evidence="10">
    <location>
        <begin position="302"/>
        <end position="348"/>
    </location>
</feature>
<evidence type="ECO:0000256" key="9">
    <source>
        <dbReference type="PIRSR" id="PIRSR601461-1"/>
    </source>
</evidence>
<keyword evidence="7 12" id="KW-0472">Membrane</keyword>
<evidence type="ECO:0000256" key="5">
    <source>
        <dbReference type="ARBA" id="ARBA00022801"/>
    </source>
</evidence>
<evidence type="ECO:0000256" key="8">
    <source>
        <dbReference type="ARBA" id="ARBA00046288"/>
    </source>
</evidence>
<feature type="compositionally biased region" description="Polar residues" evidence="11">
    <location>
        <begin position="451"/>
        <end position="462"/>
    </location>
</feature>
<feature type="region of interest" description="Disordered" evidence="11">
    <location>
        <begin position="652"/>
        <end position="732"/>
    </location>
</feature>
<keyword evidence="10" id="KW-1015">Disulfide bond</keyword>
<protein>
    <recommendedName>
        <fullName evidence="13">Peptidase A1 domain-containing protein</fullName>
    </recommendedName>
</protein>
<keyword evidence="6 12" id="KW-1133">Transmembrane helix</keyword>
<dbReference type="GO" id="GO:0004190">
    <property type="term" value="F:aspartic-type endopeptidase activity"/>
    <property type="evidence" value="ECO:0007669"/>
    <property type="project" value="InterPro"/>
</dbReference>
<feature type="active site" evidence="9">
    <location>
        <position position="57"/>
    </location>
</feature>
<reference evidence="15" key="1">
    <citation type="journal article" date="2010" name="Science">
        <title>Signatures of adaptation to obligate biotrophy in the Hyaloperonospora arabidopsidis genome.</title>
        <authorList>
            <person name="Baxter L."/>
            <person name="Tripathy S."/>
            <person name="Ishaque N."/>
            <person name="Boot N."/>
            <person name="Cabral A."/>
            <person name="Kemen E."/>
            <person name="Thines M."/>
            <person name="Ah-Fong A."/>
            <person name="Anderson R."/>
            <person name="Badejoko W."/>
            <person name="Bittner-Eddy P."/>
            <person name="Boore J.L."/>
            <person name="Chibucos M.C."/>
            <person name="Coates M."/>
            <person name="Dehal P."/>
            <person name="Delehaunty K."/>
            <person name="Dong S."/>
            <person name="Downton P."/>
            <person name="Dumas B."/>
            <person name="Fabro G."/>
            <person name="Fronick C."/>
            <person name="Fuerstenberg S.I."/>
            <person name="Fulton L."/>
            <person name="Gaulin E."/>
            <person name="Govers F."/>
            <person name="Hughes L."/>
            <person name="Humphray S."/>
            <person name="Jiang R.H."/>
            <person name="Judelson H."/>
            <person name="Kamoun S."/>
            <person name="Kyung K."/>
            <person name="Meijer H."/>
            <person name="Minx P."/>
            <person name="Morris P."/>
            <person name="Nelson J."/>
            <person name="Phuntumart V."/>
            <person name="Qutob D."/>
            <person name="Rehmany A."/>
            <person name="Rougon-Cardoso A."/>
            <person name="Ryden P."/>
            <person name="Torto-Alalibo T."/>
            <person name="Studholme D."/>
            <person name="Wang Y."/>
            <person name="Win J."/>
            <person name="Wood J."/>
            <person name="Clifton S.W."/>
            <person name="Rogers J."/>
            <person name="Van den Ackerveken G."/>
            <person name="Jones J.D."/>
            <person name="McDowell J.M."/>
            <person name="Beynon J."/>
            <person name="Tyler B.M."/>
        </authorList>
    </citation>
    <scope>NUCLEOTIDE SEQUENCE [LARGE SCALE GENOMIC DNA]</scope>
    <source>
        <strain evidence="15">Emoy2</strain>
    </source>
</reference>
<evidence type="ECO:0000256" key="11">
    <source>
        <dbReference type="SAM" id="MobiDB-lite"/>
    </source>
</evidence>
<evidence type="ECO:0000256" key="10">
    <source>
        <dbReference type="PIRSR" id="PIRSR601461-2"/>
    </source>
</evidence>
<accession>M4C084</accession>
<feature type="compositionally biased region" description="Low complexity" evidence="11">
    <location>
        <begin position="394"/>
        <end position="409"/>
    </location>
</feature>
<feature type="compositionally biased region" description="Low complexity" evidence="11">
    <location>
        <begin position="430"/>
        <end position="446"/>
    </location>
</feature>
<dbReference type="SUPFAM" id="SSF50630">
    <property type="entry name" value="Acid proteases"/>
    <property type="match status" value="1"/>
</dbReference>
<dbReference type="Proteomes" id="UP000011713">
    <property type="component" value="Unassembled WGS sequence"/>
</dbReference>
<evidence type="ECO:0000256" key="7">
    <source>
        <dbReference type="ARBA" id="ARBA00023136"/>
    </source>
</evidence>
<evidence type="ECO:0000256" key="4">
    <source>
        <dbReference type="ARBA" id="ARBA00022729"/>
    </source>
</evidence>
<keyword evidence="3 12" id="KW-0812">Transmembrane</keyword>
<feature type="active site" evidence="9">
    <location>
        <position position="268"/>
    </location>
</feature>
<dbReference type="PROSITE" id="PS00141">
    <property type="entry name" value="ASP_PROTEASE"/>
    <property type="match status" value="1"/>
</dbReference>
<dbReference type="InterPro" id="IPR021109">
    <property type="entry name" value="Peptidase_aspartic_dom_sf"/>
</dbReference>
<evidence type="ECO:0000256" key="3">
    <source>
        <dbReference type="ARBA" id="ARBA00022692"/>
    </source>
</evidence>
<feature type="transmembrane region" description="Helical" evidence="12">
    <location>
        <begin position="610"/>
        <end position="629"/>
    </location>
</feature>
<dbReference type="STRING" id="559515.M4C084"/>
<name>M4C084_HYAAE</name>
<feature type="domain" description="Peptidase A1" evidence="13">
    <location>
        <begin position="39"/>
        <end position="383"/>
    </location>
</feature>
<feature type="compositionally biased region" description="Basic and acidic residues" evidence="11">
    <location>
        <begin position="720"/>
        <end position="732"/>
    </location>
</feature>
<dbReference type="InterPro" id="IPR032799">
    <property type="entry name" value="TAXi_C"/>
</dbReference>
<dbReference type="AlphaFoldDB" id="M4C084"/>
<dbReference type="eggNOG" id="KOG1339">
    <property type="taxonomic scope" value="Eukaryota"/>
</dbReference>
<keyword evidence="4" id="KW-0732">Signal</keyword>
<evidence type="ECO:0000313" key="15">
    <source>
        <dbReference type="Proteomes" id="UP000011713"/>
    </source>
</evidence>
<dbReference type="PANTHER" id="PTHR13683">
    <property type="entry name" value="ASPARTYL PROTEASES"/>
    <property type="match status" value="1"/>
</dbReference>
<dbReference type="OMA" id="RYGTHFQ"/>
<dbReference type="Gene3D" id="2.40.70.10">
    <property type="entry name" value="Acid Proteases"/>
    <property type="match status" value="2"/>
</dbReference>
<dbReference type="VEuPathDB" id="FungiDB:HpaG812264"/>
<dbReference type="InterPro" id="IPR032861">
    <property type="entry name" value="TAXi_N"/>
</dbReference>
<sequence length="732" mass="78658">MQLHRTPRSNRQPERYARRLNVDDDVAELVPLHLGYGTHYTWVYAGTPPQRASVIVDTGSALMAFPCSGCDGCGNHTDLPFDADNSSTLVHVKCSQQSFYQCKGCNLPSDTCAISQSYLEGSSWKASVVEDVVYLGGDSSFDNEVMRNKYGTLYQFGCQNVETGLFVTQVADGIMGLSRTDNHIVAKLHRENKIPSNLFSLCFIEDGGTMSVGQPHTAAHRGEIGYVKMIPDSSTNHLYNLPMKDIRIGGKSINAKAESYTQGHFIVDSGTTDSYLPKSMDAEFSKMFKDVAGRDYQVNASCKGYTNEELALLPTIQLVMEAEGDENEEVILSIPPEQYLMHDNGKYCGGIHLTENSGGVIGANLMTNRDVIFDTSNERVGFVDANCAWQEASNSTTMSSTNNETTSISEGKEKKKGSTTITVAPGDTSVATGTPAPTADTTSAVDGTRAPMTNTTSVVAGTPAPMTNATSIVAGTPAPMVNATSVVAGTPAPMTNATSVVAGTPAPMTNATSVVAGTPAPMATATSTSITGDPATTTEPTIEATPEPVTSLPTVTNAEIPQATMETNISSLQTASSGTDSEIEALLGEMVESAMAKSKSKEKSFGTHPMVLTLAGAVLVVGFLLMVLISIKRRRQKTRDDQLWSRVKNVEEDDDVNDEEEFGLTRGDTNTLQGTPTTKHQRLDQYDNDHDDDDDNDHDQERSSNEEDDDVFVLDSIPEEESKVDNSTLERL</sequence>
<feature type="region of interest" description="Disordered" evidence="11">
    <location>
        <begin position="394"/>
        <end position="462"/>
    </location>
</feature>
<feature type="compositionally biased region" description="Acidic residues" evidence="11">
    <location>
        <begin position="652"/>
        <end position="662"/>
    </location>
</feature>